<dbReference type="InterPro" id="IPR056124">
    <property type="entry name" value="DUF7707"/>
</dbReference>
<accession>A0A2K0UP40</accession>
<keyword evidence="2" id="KW-0732">Signal</keyword>
<feature type="compositionally biased region" description="Low complexity" evidence="1">
    <location>
        <begin position="170"/>
        <end position="195"/>
    </location>
</feature>
<dbReference type="EMBL" id="MTYI01000007">
    <property type="protein sequence ID" value="PNP59528.1"/>
    <property type="molecule type" value="Genomic_DNA"/>
</dbReference>
<feature type="compositionally biased region" description="Polar residues" evidence="1">
    <location>
        <begin position="160"/>
        <end position="169"/>
    </location>
</feature>
<gene>
    <name evidence="4" type="ORF">THARTR1_01018</name>
</gene>
<evidence type="ECO:0000259" key="3">
    <source>
        <dbReference type="Pfam" id="PF24808"/>
    </source>
</evidence>
<feature type="region of interest" description="Disordered" evidence="1">
    <location>
        <begin position="157"/>
        <end position="195"/>
    </location>
</feature>
<name>A0A2K0UP40_TRIHA</name>
<dbReference type="Proteomes" id="UP000236290">
    <property type="component" value="Unassembled WGS sequence"/>
</dbReference>
<evidence type="ECO:0000256" key="2">
    <source>
        <dbReference type="SAM" id="SignalP"/>
    </source>
</evidence>
<dbReference type="AlphaFoldDB" id="A0A2K0UP40"/>
<feature type="chain" id="PRO_5014474213" description="DUF7707 domain-containing protein" evidence="2">
    <location>
        <begin position="18"/>
        <end position="228"/>
    </location>
</feature>
<sequence>MRSSAIFVAIAAAVVSAQVPTYKSSLNMTIDPNSVPQQQRGKPFFSPDPFCRGGAFRCETTPNAGARAQTNTCQVLCDNNADENDCNQATLSYDCTCASNSSAPGLQFYTQTLPTFICEQLFSNCIQTNAGNQDGQNACKSNIQKLCATRNPPTAAEISSLDQSTAPAETTSSRGAASTHTAATTTAPESASSAAQSSTSSGFAAATQGPIGTGAFAMAAAGLMAYVL</sequence>
<reference evidence="4 5" key="1">
    <citation type="submission" date="2017-02" db="EMBL/GenBank/DDBJ databases">
        <title>Genomes of Trichoderma spp. with biocontrol activity.</title>
        <authorList>
            <person name="Gardiner D."/>
            <person name="Kazan K."/>
            <person name="Vos C."/>
            <person name="Harvey P."/>
        </authorList>
    </citation>
    <scope>NUCLEOTIDE SEQUENCE [LARGE SCALE GENOMIC DNA]</scope>
    <source>
        <strain evidence="4 5">Tr1</strain>
    </source>
</reference>
<dbReference type="PANTHER" id="PTHR38118:SF3">
    <property type="entry name" value="ANCHORED CELL WALL PROTEIN 11"/>
    <property type="match status" value="1"/>
</dbReference>
<evidence type="ECO:0000313" key="4">
    <source>
        <dbReference type="EMBL" id="PNP59528.1"/>
    </source>
</evidence>
<feature type="signal peptide" evidence="2">
    <location>
        <begin position="1"/>
        <end position="17"/>
    </location>
</feature>
<evidence type="ECO:0000256" key="1">
    <source>
        <dbReference type="SAM" id="MobiDB-lite"/>
    </source>
</evidence>
<dbReference type="Pfam" id="PF24808">
    <property type="entry name" value="DUF7707"/>
    <property type="match status" value="1"/>
</dbReference>
<evidence type="ECO:0000313" key="5">
    <source>
        <dbReference type="Proteomes" id="UP000236290"/>
    </source>
</evidence>
<comment type="caution">
    <text evidence="4">The sequence shown here is derived from an EMBL/GenBank/DDBJ whole genome shotgun (WGS) entry which is preliminary data.</text>
</comment>
<proteinExistence type="predicted"/>
<feature type="domain" description="DUF7707" evidence="3">
    <location>
        <begin position="67"/>
        <end position="152"/>
    </location>
</feature>
<organism evidence="4 5">
    <name type="scientific">Trichoderma harzianum</name>
    <name type="common">Hypocrea lixii</name>
    <dbReference type="NCBI Taxonomy" id="5544"/>
    <lineage>
        <taxon>Eukaryota</taxon>
        <taxon>Fungi</taxon>
        <taxon>Dikarya</taxon>
        <taxon>Ascomycota</taxon>
        <taxon>Pezizomycotina</taxon>
        <taxon>Sordariomycetes</taxon>
        <taxon>Hypocreomycetidae</taxon>
        <taxon>Hypocreales</taxon>
        <taxon>Hypocreaceae</taxon>
        <taxon>Trichoderma</taxon>
    </lineage>
</organism>
<dbReference type="OrthoDB" id="2121879at2759"/>
<dbReference type="PANTHER" id="PTHR38118">
    <property type="entry name" value="ANCHORED CELL WALL PROTEIN 11-RELATED"/>
    <property type="match status" value="1"/>
</dbReference>
<protein>
    <recommendedName>
        <fullName evidence="3">DUF7707 domain-containing protein</fullName>
    </recommendedName>
</protein>